<gene>
    <name evidence="2" type="ORF">GWK09_11595</name>
</gene>
<name>A0A6P0UD35_9FLAO</name>
<dbReference type="InterPro" id="IPR028098">
    <property type="entry name" value="Glyco_trans_4-like_N"/>
</dbReference>
<protein>
    <submittedName>
        <fullName evidence="2">Glycosyltransferase</fullName>
    </submittedName>
</protein>
<accession>A0A6P0UD35</accession>
<dbReference type="Gene3D" id="3.40.50.2000">
    <property type="entry name" value="Glycogen Phosphorylase B"/>
    <property type="match status" value="2"/>
</dbReference>
<dbReference type="Pfam" id="PF13439">
    <property type="entry name" value="Glyco_transf_4"/>
    <property type="match status" value="1"/>
</dbReference>
<evidence type="ECO:0000313" key="3">
    <source>
        <dbReference type="Proteomes" id="UP000468443"/>
    </source>
</evidence>
<dbReference type="EMBL" id="JAABOP010000003">
    <property type="protein sequence ID" value="NER11165.1"/>
    <property type="molecule type" value="Genomic_DNA"/>
</dbReference>
<reference evidence="2 3" key="1">
    <citation type="submission" date="2020-01" db="EMBL/GenBank/DDBJ databases">
        <title>Muriicola jejuensis KCTC 22299.</title>
        <authorList>
            <person name="Wang G."/>
        </authorList>
    </citation>
    <scope>NUCLEOTIDE SEQUENCE [LARGE SCALE GENOMIC DNA]</scope>
    <source>
        <strain evidence="2 3">KCTC 22299</strain>
    </source>
</reference>
<comment type="caution">
    <text evidence="2">The sequence shown here is derived from an EMBL/GenBank/DDBJ whole genome shotgun (WGS) entry which is preliminary data.</text>
</comment>
<dbReference type="GO" id="GO:0016757">
    <property type="term" value="F:glycosyltransferase activity"/>
    <property type="evidence" value="ECO:0007669"/>
    <property type="project" value="UniProtKB-ARBA"/>
</dbReference>
<sequence>MKKVLIVTYYWPPAGGPGVQRWLSFVKYLPEYGIQPILYIPDNPHYPIVDQSLSEEVPEGLTIYRRPIWEPYGWASRLSKKKTNRISSGIVPTDSPSLLEKMLLWIRGNLFIPDARKFWVTPSVKYLTKILEKEDIGTVITTGPPHSLHLIGLGLKEKKNIRWIADFRDPWTSIGYHKSLKLTRASAKKHLLLEKRVLSGADQILTTSNTTAEEFRKLTSKPIKVITNGFEKRNELSVEKDPYFSISHIGSLLSERNPRVLWKVLSELAGEIPEFRKALRIRLTGIVSDEVVEAIKGQGLEEVLEILPYLPHNKAVMMQQSASVLLLIEINSEDTRGIIPGKLFEYMAAGRPVLAIGPEGWEAGTLVRETGSGRVFTYGMEAELKKTVLDWFGDFQKGRLVLSSPDIEPYSRKSLTRQLTEEVLWA</sequence>
<organism evidence="2 3">
    <name type="scientific">Muriicola jejuensis</name>
    <dbReference type="NCBI Taxonomy" id="504488"/>
    <lineage>
        <taxon>Bacteria</taxon>
        <taxon>Pseudomonadati</taxon>
        <taxon>Bacteroidota</taxon>
        <taxon>Flavobacteriia</taxon>
        <taxon>Flavobacteriales</taxon>
        <taxon>Flavobacteriaceae</taxon>
        <taxon>Muriicola</taxon>
    </lineage>
</organism>
<evidence type="ECO:0000259" key="1">
    <source>
        <dbReference type="Pfam" id="PF13439"/>
    </source>
</evidence>
<feature type="domain" description="Glycosyltransferase subfamily 4-like N-terminal" evidence="1">
    <location>
        <begin position="104"/>
        <end position="230"/>
    </location>
</feature>
<keyword evidence="3" id="KW-1185">Reference proteome</keyword>
<dbReference type="SUPFAM" id="SSF53756">
    <property type="entry name" value="UDP-Glycosyltransferase/glycogen phosphorylase"/>
    <property type="match status" value="1"/>
</dbReference>
<proteinExistence type="predicted"/>
<dbReference type="CDD" id="cd03794">
    <property type="entry name" value="GT4_WbuB-like"/>
    <property type="match status" value="1"/>
</dbReference>
<dbReference type="AlphaFoldDB" id="A0A6P0UD35"/>
<dbReference type="Proteomes" id="UP000468443">
    <property type="component" value="Unassembled WGS sequence"/>
</dbReference>
<keyword evidence="2" id="KW-0808">Transferase</keyword>
<dbReference type="RefSeq" id="WP_163693610.1">
    <property type="nucleotide sequence ID" value="NZ_FXTW01000004.1"/>
</dbReference>
<evidence type="ECO:0000313" key="2">
    <source>
        <dbReference type="EMBL" id="NER11165.1"/>
    </source>
</evidence>